<dbReference type="OrthoDB" id="9764293at2"/>
<keyword evidence="4" id="KW-1185">Reference proteome</keyword>
<keyword evidence="3" id="KW-0456">Lyase</keyword>
<dbReference type="Pfam" id="PF00266">
    <property type="entry name" value="Aminotran_5"/>
    <property type="match status" value="1"/>
</dbReference>
<dbReference type="Gene3D" id="3.40.640.10">
    <property type="entry name" value="Type I PLP-dependent aspartate aminotransferase-like (Major domain)"/>
    <property type="match status" value="1"/>
</dbReference>
<dbReference type="EMBL" id="FOHK01000020">
    <property type="protein sequence ID" value="SET89634.1"/>
    <property type="molecule type" value="Genomic_DNA"/>
</dbReference>
<proteinExistence type="predicted"/>
<dbReference type="Proteomes" id="UP000199308">
    <property type="component" value="Unassembled WGS sequence"/>
</dbReference>
<evidence type="ECO:0000313" key="3">
    <source>
        <dbReference type="EMBL" id="SET89634.1"/>
    </source>
</evidence>
<evidence type="ECO:0000259" key="2">
    <source>
        <dbReference type="Pfam" id="PF00266"/>
    </source>
</evidence>
<organism evidence="3 4">
    <name type="scientific">Thalassotalea agarivorans</name>
    <name type="common">Thalassomonas agarivorans</name>
    <dbReference type="NCBI Taxonomy" id="349064"/>
    <lineage>
        <taxon>Bacteria</taxon>
        <taxon>Pseudomonadati</taxon>
        <taxon>Pseudomonadota</taxon>
        <taxon>Gammaproteobacteria</taxon>
        <taxon>Alteromonadales</taxon>
        <taxon>Colwelliaceae</taxon>
        <taxon>Thalassotalea</taxon>
    </lineage>
</organism>
<dbReference type="PANTHER" id="PTHR43586">
    <property type="entry name" value="CYSTEINE DESULFURASE"/>
    <property type="match status" value="1"/>
</dbReference>
<gene>
    <name evidence="3" type="ORF">SAMN05660429_02997</name>
</gene>
<dbReference type="AlphaFoldDB" id="A0A1I0HZ75"/>
<dbReference type="InterPro" id="IPR015424">
    <property type="entry name" value="PyrdxlP-dep_Trfase"/>
</dbReference>
<dbReference type="STRING" id="349064.SAMN05660429_02997"/>
<keyword evidence="1" id="KW-0663">Pyridoxal phosphate</keyword>
<dbReference type="InterPro" id="IPR015421">
    <property type="entry name" value="PyrdxlP-dep_Trfase_major"/>
</dbReference>
<dbReference type="GO" id="GO:0016829">
    <property type="term" value="F:lyase activity"/>
    <property type="evidence" value="ECO:0007669"/>
    <property type="project" value="UniProtKB-KW"/>
</dbReference>
<accession>A0A1I0HZ75</accession>
<dbReference type="PANTHER" id="PTHR43586:SF4">
    <property type="entry name" value="ISOPENICILLIN N EPIMERASE"/>
    <property type="match status" value="1"/>
</dbReference>
<dbReference type="InterPro" id="IPR000192">
    <property type="entry name" value="Aminotrans_V_dom"/>
</dbReference>
<dbReference type="SUPFAM" id="SSF53383">
    <property type="entry name" value="PLP-dependent transferases"/>
    <property type="match status" value="1"/>
</dbReference>
<evidence type="ECO:0000256" key="1">
    <source>
        <dbReference type="ARBA" id="ARBA00022898"/>
    </source>
</evidence>
<evidence type="ECO:0000313" key="4">
    <source>
        <dbReference type="Proteomes" id="UP000199308"/>
    </source>
</evidence>
<dbReference type="InterPro" id="IPR015422">
    <property type="entry name" value="PyrdxlP-dep_Trfase_small"/>
</dbReference>
<name>A0A1I0HZ75_THASX</name>
<reference evidence="3 4" key="1">
    <citation type="submission" date="2016-10" db="EMBL/GenBank/DDBJ databases">
        <authorList>
            <person name="de Groot N.N."/>
        </authorList>
    </citation>
    <scope>NUCLEOTIDE SEQUENCE [LARGE SCALE GENOMIC DNA]</scope>
    <source>
        <strain evidence="3 4">DSM 19706</strain>
    </source>
</reference>
<sequence>MKAKDFCLPDGTYLLNHSVGRPLKTAEQAFKQSFLSPWQQGDSEPWQDWLSNIDAFTDALANLFNTDAKLFCPQVNLSSALTKIMMSHPRFTQGCKILMSEQDFPSMGFALQKSLPSNSEIVYIPRELDITNTDVWASYLTSDIDAVFVSHVYSNTGQSAPLQSIVDNARKLDIFSIVDVAQSAGILPLDLTQLSPSFLTGSSVKWLCSGPGAAYLWVNEDILDQCQPKDVGWFSHSNPFEFDIHAFNYHESALKFWGGTPSIAPFALAAHAINYFASLKPGELLAHNRMLQNQLIDALPDAVVSPKQEEKRSGTVILNFSDNTAMLDNLRKHTIAADCRSHGIRISPHIYNTEQDIHAVISAIKHDK</sequence>
<feature type="domain" description="Aminotransferase class V" evidence="2">
    <location>
        <begin position="87"/>
        <end position="359"/>
    </location>
</feature>
<protein>
    <submittedName>
        <fullName evidence="3">Selenocysteine lyase/Cysteine desulfurase</fullName>
    </submittedName>
</protein>
<dbReference type="RefSeq" id="WP_093332305.1">
    <property type="nucleotide sequence ID" value="NZ_AP027363.1"/>
</dbReference>
<dbReference type="Gene3D" id="3.90.1150.10">
    <property type="entry name" value="Aspartate Aminotransferase, domain 1"/>
    <property type="match status" value="1"/>
</dbReference>